<comment type="caution">
    <text evidence="2">The sequence shown here is derived from an EMBL/GenBank/DDBJ whole genome shotgun (WGS) entry which is preliminary data.</text>
</comment>
<accession>A0A8J3U616</accession>
<gene>
    <name evidence="2" type="ORF">Pph01_42510</name>
</gene>
<sequence>MFVDITVITGEIASAVYFEDELPEWHEGPVHRPPRGQIDELKAATETDSTATASGRTRPRIRSTSDAGTRDSGMSRRSVTFDATVDCIIAVALIIPHQCERAFEKCREDGRGLTLAGSHPTTAAPWGYDSECFG</sequence>
<organism evidence="2 3">
    <name type="scientific">Planotetraspora phitsanulokensis</name>
    <dbReference type="NCBI Taxonomy" id="575192"/>
    <lineage>
        <taxon>Bacteria</taxon>
        <taxon>Bacillati</taxon>
        <taxon>Actinomycetota</taxon>
        <taxon>Actinomycetes</taxon>
        <taxon>Streptosporangiales</taxon>
        <taxon>Streptosporangiaceae</taxon>
        <taxon>Planotetraspora</taxon>
    </lineage>
</organism>
<dbReference type="Proteomes" id="UP000622547">
    <property type="component" value="Unassembled WGS sequence"/>
</dbReference>
<feature type="region of interest" description="Disordered" evidence="1">
    <location>
        <begin position="41"/>
        <end position="75"/>
    </location>
</feature>
<reference evidence="2 3" key="1">
    <citation type="submission" date="2021-01" db="EMBL/GenBank/DDBJ databases">
        <title>Whole genome shotgun sequence of Planotetraspora phitsanulokensis NBRC 104273.</title>
        <authorList>
            <person name="Komaki H."/>
            <person name="Tamura T."/>
        </authorList>
    </citation>
    <scope>NUCLEOTIDE SEQUENCE [LARGE SCALE GENOMIC DNA]</scope>
    <source>
        <strain evidence="2 3">NBRC 104273</strain>
    </source>
</reference>
<evidence type="ECO:0000313" key="3">
    <source>
        <dbReference type="Proteomes" id="UP000622547"/>
    </source>
</evidence>
<name>A0A8J3U616_9ACTN</name>
<evidence type="ECO:0000313" key="2">
    <source>
        <dbReference type="EMBL" id="GII39248.1"/>
    </source>
</evidence>
<dbReference type="AlphaFoldDB" id="A0A8J3U616"/>
<protein>
    <submittedName>
        <fullName evidence="2">Uncharacterized protein</fullName>
    </submittedName>
</protein>
<evidence type="ECO:0000256" key="1">
    <source>
        <dbReference type="SAM" id="MobiDB-lite"/>
    </source>
</evidence>
<keyword evidence="3" id="KW-1185">Reference proteome</keyword>
<proteinExistence type="predicted"/>
<dbReference type="EMBL" id="BOOP01000019">
    <property type="protein sequence ID" value="GII39248.1"/>
    <property type="molecule type" value="Genomic_DNA"/>
</dbReference>